<dbReference type="STRING" id="391936.S7S_05035"/>
<dbReference type="PANTHER" id="PTHR42942:SF1">
    <property type="entry name" value="ALKYLTRANSFERASE-LIKE PROTEIN 1"/>
    <property type="match status" value="1"/>
</dbReference>
<keyword evidence="1" id="KW-0227">DNA damage</keyword>
<name>A0A0B4XM65_9GAMM</name>
<dbReference type="KEGG" id="apac:S7S_05035"/>
<dbReference type="PANTHER" id="PTHR42942">
    <property type="entry name" value="6-O-METHYLGUANINE DNA METHYLTRANSFERASE"/>
    <property type="match status" value="1"/>
</dbReference>
<dbReference type="HOGENOM" id="CLU_000445_52_5_6"/>
<accession>A0A0B4XM65</accession>
<gene>
    <name evidence="3" type="ORF">S7S_05035</name>
</gene>
<evidence type="ECO:0000313" key="4">
    <source>
        <dbReference type="Proteomes" id="UP000006764"/>
    </source>
</evidence>
<keyword evidence="3" id="KW-0808">Transferase</keyword>
<feature type="domain" description="Methylated-DNA-[protein]-cysteine S-methyltransferase DNA binding" evidence="2">
    <location>
        <begin position="6"/>
        <end position="80"/>
    </location>
</feature>
<evidence type="ECO:0000259" key="2">
    <source>
        <dbReference type="Pfam" id="PF01035"/>
    </source>
</evidence>
<dbReference type="EMBL" id="CP004387">
    <property type="protein sequence ID" value="AJD47427.1"/>
    <property type="molecule type" value="Genomic_DNA"/>
</dbReference>
<proteinExistence type="predicted"/>
<dbReference type="Pfam" id="PF01035">
    <property type="entry name" value="DNA_binding_1"/>
    <property type="match status" value="1"/>
</dbReference>
<dbReference type="SUPFAM" id="SSF46767">
    <property type="entry name" value="Methylated DNA-protein cysteine methyltransferase, C-terminal domain"/>
    <property type="match status" value="1"/>
</dbReference>
<dbReference type="OrthoDB" id="9132167at2"/>
<organism evidence="3 4">
    <name type="scientific">Isoalcanivorax pacificus W11-5</name>
    <dbReference type="NCBI Taxonomy" id="391936"/>
    <lineage>
        <taxon>Bacteria</taxon>
        <taxon>Pseudomonadati</taxon>
        <taxon>Pseudomonadota</taxon>
        <taxon>Gammaproteobacteria</taxon>
        <taxon>Oceanospirillales</taxon>
        <taxon>Alcanivoracaceae</taxon>
        <taxon>Isoalcanivorax</taxon>
    </lineage>
</organism>
<evidence type="ECO:0000256" key="1">
    <source>
        <dbReference type="ARBA" id="ARBA00022763"/>
    </source>
</evidence>
<dbReference type="InterPro" id="IPR014048">
    <property type="entry name" value="MethylDNA_cys_MeTrfase_DNA-bd"/>
</dbReference>
<dbReference type="InterPro" id="IPR036388">
    <property type="entry name" value="WH-like_DNA-bd_sf"/>
</dbReference>
<evidence type="ECO:0000313" key="3">
    <source>
        <dbReference type="EMBL" id="AJD47427.1"/>
    </source>
</evidence>
<dbReference type="AlphaFoldDB" id="A0A0B4XM65"/>
<dbReference type="GO" id="GO:0006281">
    <property type="term" value="P:DNA repair"/>
    <property type="evidence" value="ECO:0007669"/>
    <property type="project" value="InterPro"/>
</dbReference>
<protein>
    <submittedName>
        <fullName evidence="3">6-O-methylguanine DNA methyltransferase, DNA binding domain subfamily protein</fullName>
    </submittedName>
</protein>
<dbReference type="RefSeq" id="WP_008737322.1">
    <property type="nucleotide sequence ID" value="NZ_CP004387.1"/>
</dbReference>
<sequence length="96" mass="10399">MDAPSFEEAVWQIVGAVPQGRVCSYGQVAALAGYPRHARHVGRTLSHLPPGSKLPWHRIVRADGQLPMGAEQARRLRAEGVVVRAGRVSVAQLGWP</sequence>
<dbReference type="Proteomes" id="UP000006764">
    <property type="component" value="Chromosome"/>
</dbReference>
<reference evidence="3 4" key="1">
    <citation type="journal article" date="2012" name="J. Bacteriol.">
        <title>Genome sequence of an alkane-degrading bacterium, Alcanivorax pacificus type strain W11-5, isolated from deep sea sediment.</title>
        <authorList>
            <person name="Lai Q."/>
            <person name="Shao Z."/>
        </authorList>
    </citation>
    <scope>NUCLEOTIDE SEQUENCE [LARGE SCALE GENOMIC DNA]</scope>
    <source>
        <strain evidence="3 4">W11-5</strain>
    </source>
</reference>
<dbReference type="InterPro" id="IPR036217">
    <property type="entry name" value="MethylDNA_cys_MeTrfase_DNAb"/>
</dbReference>
<dbReference type="GO" id="GO:0008168">
    <property type="term" value="F:methyltransferase activity"/>
    <property type="evidence" value="ECO:0007669"/>
    <property type="project" value="UniProtKB-KW"/>
</dbReference>
<dbReference type="Gene3D" id="1.10.10.10">
    <property type="entry name" value="Winged helix-like DNA-binding domain superfamily/Winged helix DNA-binding domain"/>
    <property type="match status" value="1"/>
</dbReference>
<keyword evidence="4" id="KW-1185">Reference proteome</keyword>
<dbReference type="CDD" id="cd06445">
    <property type="entry name" value="ATase"/>
    <property type="match status" value="1"/>
</dbReference>
<dbReference type="InterPro" id="IPR052520">
    <property type="entry name" value="ATL_DNA_repair"/>
</dbReference>
<keyword evidence="3" id="KW-0489">Methyltransferase</keyword>
<dbReference type="GO" id="GO:0032259">
    <property type="term" value="P:methylation"/>
    <property type="evidence" value="ECO:0007669"/>
    <property type="project" value="UniProtKB-KW"/>
</dbReference>